<sequence>MRAAALLLLAPALVAQAPVSPAEHLADAAVAFAQAEAAKLGGAHTFKIAQPPRVPVVRAGALTFEPSHLSKREPLGRFFVVVALKVDGEKVGMARVDLDGSWVGTVLRAKGDLARKTELSADQVESSPFEGVPPEGALTAIPEGQRLMRSVISGKILTRADLEPVPLVQSGDKVRLTATHDSLSITLDTTARSRGGLGDRVRLEAPGARRQVTAVITGPGEAKLQ</sequence>
<dbReference type="EMBL" id="AP027079">
    <property type="protein sequence ID" value="BDU68946.1"/>
    <property type="molecule type" value="Genomic_DNA"/>
</dbReference>
<dbReference type="PANTHER" id="PTHR36307:SF1">
    <property type="entry name" value="FLAGELLA BASAL BODY P-RING FORMATION PROTEIN FLGA"/>
    <property type="match status" value="1"/>
</dbReference>
<organism evidence="3 4">
    <name type="scientific">Geothrix oryzae</name>
    <dbReference type="NCBI Taxonomy" id="2927975"/>
    <lineage>
        <taxon>Bacteria</taxon>
        <taxon>Pseudomonadati</taxon>
        <taxon>Acidobacteriota</taxon>
        <taxon>Holophagae</taxon>
        <taxon>Holophagales</taxon>
        <taxon>Holophagaceae</taxon>
        <taxon>Geothrix</taxon>
    </lineage>
</organism>
<name>A0ABM8DPS7_9BACT</name>
<dbReference type="RefSeq" id="WP_286355580.1">
    <property type="nucleotide sequence ID" value="NZ_AP027079.1"/>
</dbReference>
<evidence type="ECO:0000313" key="3">
    <source>
        <dbReference type="EMBL" id="BDU68946.1"/>
    </source>
</evidence>
<gene>
    <name evidence="3" type="ORF">GETHOR_10470</name>
</gene>
<dbReference type="Gene3D" id="2.30.30.760">
    <property type="match status" value="1"/>
</dbReference>
<feature type="domain" description="Flagella basal body P-ring formation protein FlgA SAF" evidence="2">
    <location>
        <begin position="106"/>
        <end position="222"/>
    </location>
</feature>
<comment type="similarity">
    <text evidence="1">Belongs to the FlgA family.</text>
</comment>
<evidence type="ECO:0000313" key="4">
    <source>
        <dbReference type="Proteomes" id="UP001242010"/>
    </source>
</evidence>
<dbReference type="Proteomes" id="UP001242010">
    <property type="component" value="Chromosome"/>
</dbReference>
<comment type="subcellular location">
    <subcellularLocation>
        <location evidence="1">Periplasm</location>
    </subcellularLocation>
</comment>
<dbReference type="InterPro" id="IPR017585">
    <property type="entry name" value="SAF_FlgA"/>
</dbReference>
<comment type="function">
    <text evidence="1">Involved in the assembly process of the P-ring formation. It may associate with FlgF on the rod constituting a structure essential for the P-ring assembly or may act as a modulator protein for the P-ring assembly.</text>
</comment>
<protein>
    <recommendedName>
        <fullName evidence="1">Flagella basal body P-ring formation protein FlgA</fullName>
    </recommendedName>
</protein>
<keyword evidence="1" id="KW-0574">Periplasm</keyword>
<dbReference type="InterPro" id="IPR039246">
    <property type="entry name" value="Flagellar_FlgA"/>
</dbReference>
<proteinExistence type="inferred from homology"/>
<reference evidence="4" key="1">
    <citation type="journal article" date="2023" name="Int. J. Syst. Evol. Microbiol.">
        <title>Mesoterricola silvestris gen. nov., sp. nov., Mesoterricola sediminis sp. nov., Geothrix oryzae sp. nov., Geothrix edaphica sp. nov., Geothrix rubra sp. nov., and Geothrix limicola sp. nov., six novel members of Acidobacteriota isolated from soils.</title>
        <authorList>
            <person name="Itoh H."/>
            <person name="Sugisawa Y."/>
            <person name="Mise K."/>
            <person name="Xu Z."/>
            <person name="Kuniyasu M."/>
            <person name="Ushijima N."/>
            <person name="Kawano K."/>
            <person name="Kobayashi E."/>
            <person name="Shiratori Y."/>
            <person name="Masuda Y."/>
            <person name="Senoo K."/>
        </authorList>
    </citation>
    <scope>NUCLEOTIDE SEQUENCE [LARGE SCALE GENOMIC DNA]</scope>
    <source>
        <strain evidence="4">Red222</strain>
    </source>
</reference>
<dbReference type="NCBIfam" id="TIGR03170">
    <property type="entry name" value="flgA_cterm"/>
    <property type="match status" value="1"/>
</dbReference>
<dbReference type="Pfam" id="PF13144">
    <property type="entry name" value="ChapFlgA"/>
    <property type="match status" value="1"/>
</dbReference>
<evidence type="ECO:0000259" key="2">
    <source>
        <dbReference type="Pfam" id="PF13144"/>
    </source>
</evidence>
<keyword evidence="4" id="KW-1185">Reference proteome</keyword>
<feature type="signal peptide" evidence="1">
    <location>
        <begin position="1"/>
        <end position="17"/>
    </location>
</feature>
<accession>A0ABM8DPS7</accession>
<keyword evidence="1" id="KW-1005">Bacterial flagellum biogenesis</keyword>
<dbReference type="PANTHER" id="PTHR36307">
    <property type="entry name" value="FLAGELLA BASAL BODY P-RING FORMATION PROTEIN FLGA"/>
    <property type="match status" value="1"/>
</dbReference>
<feature type="chain" id="PRO_5044994775" description="Flagella basal body P-ring formation protein FlgA" evidence="1">
    <location>
        <begin position="18"/>
        <end position="225"/>
    </location>
</feature>
<keyword evidence="1" id="KW-0732">Signal</keyword>
<evidence type="ECO:0000256" key="1">
    <source>
        <dbReference type="RuleBase" id="RU362063"/>
    </source>
</evidence>